<dbReference type="Proteomes" id="UP001549921">
    <property type="component" value="Unassembled WGS sequence"/>
</dbReference>
<reference evidence="6 7" key="1">
    <citation type="submission" date="2024-06" db="EMBL/GenBank/DDBJ databases">
        <title>A chromosome-level genome assembly of beet webworm, Loxostege sticticalis.</title>
        <authorList>
            <person name="Zhang Y."/>
        </authorList>
    </citation>
    <scope>NUCLEOTIDE SEQUENCE [LARGE SCALE GENOMIC DNA]</scope>
    <source>
        <strain evidence="5">AQ026</strain>
        <strain evidence="4">AQ028</strain>
        <tissue evidence="4">Male pupae</tissue>
        <tissue evidence="5">Whole body</tissue>
    </source>
</reference>
<name>A0ABD0TS83_LOXSC</name>
<evidence type="ECO:0000313" key="4">
    <source>
        <dbReference type="EMBL" id="KAL0852219.1"/>
    </source>
</evidence>
<dbReference type="EMBL" id="JBEUOH010000017">
    <property type="protein sequence ID" value="KAL0870952.1"/>
    <property type="molecule type" value="Genomic_DNA"/>
</dbReference>
<proteinExistence type="predicted"/>
<gene>
    <name evidence="5" type="ORF">ABMA27_004775</name>
    <name evidence="3" type="ORF">ABMA28_000214</name>
    <name evidence="4" type="ORF">ABMA28_000437</name>
    <name evidence="1" type="ORF">ABMA28_011323</name>
    <name evidence="2" type="ORF">ABMA28_015280</name>
</gene>
<comment type="caution">
    <text evidence="4">The sequence shown here is derived from an EMBL/GenBank/DDBJ whole genome shotgun (WGS) entry which is preliminary data.</text>
</comment>
<sequence length="105" mass="12899">MERSMLGIRLSDKQTLKNIRAKTKIVDVIKKTKTLKWRWTGHMWRSKTRKWTKDITEWYPRDGKRRRGRQIKRWEDDLPKGWRSSARDRIIWKCLEEAYVQGQPD</sequence>
<accession>A0ABD0TS83</accession>
<dbReference type="EMBL" id="JBEDNZ010000028">
    <property type="protein sequence ID" value="KAL0809834.1"/>
    <property type="molecule type" value="Genomic_DNA"/>
</dbReference>
<dbReference type="EMBL" id="JBEDNZ010000001">
    <property type="protein sequence ID" value="KAL0851929.1"/>
    <property type="molecule type" value="Genomic_DNA"/>
</dbReference>
<evidence type="ECO:0000313" key="3">
    <source>
        <dbReference type="EMBL" id="KAL0851929.1"/>
    </source>
</evidence>
<organism evidence="4 7">
    <name type="scientific">Loxostege sticticalis</name>
    <name type="common">Beet webworm moth</name>
    <dbReference type="NCBI Taxonomy" id="481309"/>
    <lineage>
        <taxon>Eukaryota</taxon>
        <taxon>Metazoa</taxon>
        <taxon>Ecdysozoa</taxon>
        <taxon>Arthropoda</taxon>
        <taxon>Hexapoda</taxon>
        <taxon>Insecta</taxon>
        <taxon>Pterygota</taxon>
        <taxon>Neoptera</taxon>
        <taxon>Endopterygota</taxon>
        <taxon>Lepidoptera</taxon>
        <taxon>Glossata</taxon>
        <taxon>Ditrysia</taxon>
        <taxon>Pyraloidea</taxon>
        <taxon>Crambidae</taxon>
        <taxon>Pyraustinae</taxon>
        <taxon>Loxostege</taxon>
    </lineage>
</organism>
<evidence type="ECO:0000313" key="5">
    <source>
        <dbReference type="EMBL" id="KAL0870952.1"/>
    </source>
</evidence>
<evidence type="ECO:0000313" key="6">
    <source>
        <dbReference type="Proteomes" id="UP001549920"/>
    </source>
</evidence>
<protein>
    <recommendedName>
        <fullName evidence="8">Endonuclease-reverse transcriptase</fullName>
    </recommendedName>
</protein>
<dbReference type="Proteomes" id="UP001549920">
    <property type="component" value="Unassembled WGS sequence"/>
</dbReference>
<evidence type="ECO:0000313" key="7">
    <source>
        <dbReference type="Proteomes" id="UP001549921"/>
    </source>
</evidence>
<evidence type="ECO:0000313" key="2">
    <source>
        <dbReference type="EMBL" id="KAL0841625.1"/>
    </source>
</evidence>
<dbReference type="AlphaFoldDB" id="A0ABD0TS83"/>
<evidence type="ECO:0000313" key="1">
    <source>
        <dbReference type="EMBL" id="KAL0809834.1"/>
    </source>
</evidence>
<dbReference type="EMBL" id="JBEDNZ010000001">
    <property type="protein sequence ID" value="KAL0852219.1"/>
    <property type="molecule type" value="Genomic_DNA"/>
</dbReference>
<dbReference type="EMBL" id="JBEDNZ010000006">
    <property type="protein sequence ID" value="KAL0841625.1"/>
    <property type="molecule type" value="Genomic_DNA"/>
</dbReference>
<evidence type="ECO:0008006" key="8">
    <source>
        <dbReference type="Google" id="ProtNLM"/>
    </source>
</evidence>
<keyword evidence="6" id="KW-1185">Reference proteome</keyword>